<name>A0AAV6HZ49_9ERIC</name>
<organism evidence="1 2">
    <name type="scientific">Rhododendron griersonianum</name>
    <dbReference type="NCBI Taxonomy" id="479676"/>
    <lineage>
        <taxon>Eukaryota</taxon>
        <taxon>Viridiplantae</taxon>
        <taxon>Streptophyta</taxon>
        <taxon>Embryophyta</taxon>
        <taxon>Tracheophyta</taxon>
        <taxon>Spermatophyta</taxon>
        <taxon>Magnoliopsida</taxon>
        <taxon>eudicotyledons</taxon>
        <taxon>Gunneridae</taxon>
        <taxon>Pentapetalae</taxon>
        <taxon>asterids</taxon>
        <taxon>Ericales</taxon>
        <taxon>Ericaceae</taxon>
        <taxon>Ericoideae</taxon>
        <taxon>Rhodoreae</taxon>
        <taxon>Rhododendron</taxon>
    </lineage>
</organism>
<evidence type="ECO:0000313" key="2">
    <source>
        <dbReference type="Proteomes" id="UP000823749"/>
    </source>
</evidence>
<keyword evidence="2" id="KW-1185">Reference proteome</keyword>
<dbReference type="AlphaFoldDB" id="A0AAV6HZ49"/>
<gene>
    <name evidence="1" type="ORF">RHGRI_033388</name>
</gene>
<evidence type="ECO:0000313" key="1">
    <source>
        <dbReference type="EMBL" id="KAG5520795.1"/>
    </source>
</evidence>
<dbReference type="EMBL" id="JACTNZ010000012">
    <property type="protein sequence ID" value="KAG5520795.1"/>
    <property type="molecule type" value="Genomic_DNA"/>
</dbReference>
<reference evidence="1" key="1">
    <citation type="submission" date="2020-08" db="EMBL/GenBank/DDBJ databases">
        <title>Plant Genome Project.</title>
        <authorList>
            <person name="Zhang R.-G."/>
        </authorList>
    </citation>
    <scope>NUCLEOTIDE SEQUENCE</scope>
    <source>
        <strain evidence="1">WSP0</strain>
        <tissue evidence="1">Leaf</tissue>
    </source>
</reference>
<dbReference type="Proteomes" id="UP000823749">
    <property type="component" value="Chromosome 12"/>
</dbReference>
<sequence>MEFRLGSHSSAPHIFGFWIGGTKGFFSFGIFSTNTLSNFVWTHRSPLSDKLNPPNTHHLHPITLASDTSSSPSADSVTCCFLTCSPV</sequence>
<accession>A0AAV6HZ49</accession>
<proteinExistence type="predicted"/>
<protein>
    <submittedName>
        <fullName evidence="1">Uncharacterized protein</fullName>
    </submittedName>
</protein>
<comment type="caution">
    <text evidence="1">The sequence shown here is derived from an EMBL/GenBank/DDBJ whole genome shotgun (WGS) entry which is preliminary data.</text>
</comment>